<dbReference type="RefSeq" id="WP_204816533.1">
    <property type="nucleotide sequence ID" value="NZ_JANHOF010000001.1"/>
</dbReference>
<evidence type="ECO:0000256" key="1">
    <source>
        <dbReference type="SAM" id="MobiDB-lite"/>
    </source>
</evidence>
<sequence>MSKKHDSELHDEAETRPSDLDRERYKEEAAAELAVPVHPVNSRSDVRNDADQEIRSASRATGWAALIISIMSWFVWPVLLGITGAVIGFMAYRQGSRGLGVWSITLGLIAAAAYLVLIPLYYAVT</sequence>
<keyword evidence="4" id="KW-1185">Reference proteome</keyword>
<keyword evidence="2" id="KW-0812">Transmembrane</keyword>
<organism evidence="3 4">
    <name type="scientific">Paenibacillus mendelii</name>
    <dbReference type="NCBI Taxonomy" id="206163"/>
    <lineage>
        <taxon>Bacteria</taxon>
        <taxon>Bacillati</taxon>
        <taxon>Bacillota</taxon>
        <taxon>Bacilli</taxon>
        <taxon>Bacillales</taxon>
        <taxon>Paenibacillaceae</taxon>
        <taxon>Paenibacillus</taxon>
    </lineage>
</organism>
<keyword evidence="2" id="KW-0472">Membrane</keyword>
<dbReference type="PANTHER" id="PTHR40040:SF1">
    <property type="entry name" value="MEMBRANE PROTEIN"/>
    <property type="match status" value="1"/>
</dbReference>
<dbReference type="EMBL" id="JBHLVF010000041">
    <property type="protein sequence ID" value="MFC0395428.1"/>
    <property type="molecule type" value="Genomic_DNA"/>
</dbReference>
<dbReference type="InterPro" id="IPR055338">
    <property type="entry name" value="YqfX-like"/>
</dbReference>
<dbReference type="Proteomes" id="UP001589818">
    <property type="component" value="Unassembled WGS sequence"/>
</dbReference>
<keyword evidence="2" id="KW-1133">Transmembrane helix</keyword>
<protein>
    <submittedName>
        <fullName evidence="3">DUF4190 domain-containing protein</fullName>
    </submittedName>
</protein>
<evidence type="ECO:0000313" key="3">
    <source>
        <dbReference type="EMBL" id="MFC0395428.1"/>
    </source>
</evidence>
<accession>A0ABV6JLM1</accession>
<feature type="transmembrane region" description="Helical" evidence="2">
    <location>
        <begin position="99"/>
        <end position="122"/>
    </location>
</feature>
<reference evidence="3 4" key="1">
    <citation type="submission" date="2024-09" db="EMBL/GenBank/DDBJ databases">
        <authorList>
            <person name="Sun Q."/>
            <person name="Mori K."/>
        </authorList>
    </citation>
    <scope>NUCLEOTIDE SEQUENCE [LARGE SCALE GENOMIC DNA]</scope>
    <source>
        <strain evidence="3 4">CCM 4839</strain>
    </source>
</reference>
<dbReference type="PANTHER" id="PTHR40040">
    <property type="entry name" value="SMALL HYDROPHOBIC PROTEIN-RELATED"/>
    <property type="match status" value="1"/>
</dbReference>
<comment type="caution">
    <text evidence="3">The sequence shown here is derived from an EMBL/GenBank/DDBJ whole genome shotgun (WGS) entry which is preliminary data.</text>
</comment>
<proteinExistence type="predicted"/>
<feature type="transmembrane region" description="Helical" evidence="2">
    <location>
        <begin position="63"/>
        <end position="92"/>
    </location>
</feature>
<gene>
    <name evidence="3" type="ORF">ACFFJ8_29180</name>
</gene>
<evidence type="ECO:0000256" key="2">
    <source>
        <dbReference type="SAM" id="Phobius"/>
    </source>
</evidence>
<feature type="region of interest" description="Disordered" evidence="1">
    <location>
        <begin position="1"/>
        <end position="23"/>
    </location>
</feature>
<evidence type="ECO:0000313" key="4">
    <source>
        <dbReference type="Proteomes" id="UP001589818"/>
    </source>
</evidence>
<name>A0ABV6JLM1_9BACL</name>